<accession>A0A8J2YTD0</accession>
<dbReference type="InterPro" id="IPR011051">
    <property type="entry name" value="RmlC_Cupin_sf"/>
</dbReference>
<dbReference type="AlphaFoldDB" id="A0A8J2YTD0"/>
<organism evidence="3 4">
    <name type="scientific">Aliidongia dinghuensis</name>
    <dbReference type="NCBI Taxonomy" id="1867774"/>
    <lineage>
        <taxon>Bacteria</taxon>
        <taxon>Pseudomonadati</taxon>
        <taxon>Pseudomonadota</taxon>
        <taxon>Alphaproteobacteria</taxon>
        <taxon>Rhodospirillales</taxon>
        <taxon>Dongiaceae</taxon>
        <taxon>Aliidongia</taxon>
    </lineage>
</organism>
<dbReference type="PANTHER" id="PTHR35848:SF9">
    <property type="entry name" value="SLL1358 PROTEIN"/>
    <property type="match status" value="1"/>
</dbReference>
<evidence type="ECO:0000256" key="1">
    <source>
        <dbReference type="ARBA" id="ARBA00022723"/>
    </source>
</evidence>
<evidence type="ECO:0000313" key="3">
    <source>
        <dbReference type="EMBL" id="GGF16096.1"/>
    </source>
</evidence>
<dbReference type="InterPro" id="IPR014710">
    <property type="entry name" value="RmlC-like_jellyroll"/>
</dbReference>
<evidence type="ECO:0000313" key="4">
    <source>
        <dbReference type="Proteomes" id="UP000646365"/>
    </source>
</evidence>
<dbReference type="PANTHER" id="PTHR35848">
    <property type="entry name" value="OXALATE-BINDING PROTEIN"/>
    <property type="match status" value="1"/>
</dbReference>
<dbReference type="Pfam" id="PF07883">
    <property type="entry name" value="Cupin_2"/>
    <property type="match status" value="1"/>
</dbReference>
<comment type="caution">
    <text evidence="3">The sequence shown here is derived from an EMBL/GenBank/DDBJ whole genome shotgun (WGS) entry which is preliminary data.</text>
</comment>
<dbReference type="InterPro" id="IPR051610">
    <property type="entry name" value="GPI/OXD"/>
</dbReference>
<dbReference type="RefSeq" id="WP_189045638.1">
    <property type="nucleotide sequence ID" value="NZ_BMJQ01000005.1"/>
</dbReference>
<protein>
    <recommendedName>
        <fullName evidence="2">Cupin type-2 domain-containing protein</fullName>
    </recommendedName>
</protein>
<gene>
    <name evidence="3" type="ORF">GCM10011611_22320</name>
</gene>
<sequence>MSEPQATKPFSIESVPWEEWSKGARFGSRVRRIGKFGGASHVGVLIEELLPGKQSCPLHYHAEEEEQMMILAGEATLRLGDERYKVKAGDYVVFPAGQKLGHCLINESDAVCRFLMIGESKPNDVCVYPDSNKVLVPQTGEIYVKSETRDYWYGEDIGG</sequence>
<dbReference type="SUPFAM" id="SSF51182">
    <property type="entry name" value="RmlC-like cupins"/>
    <property type="match status" value="1"/>
</dbReference>
<dbReference type="Proteomes" id="UP000646365">
    <property type="component" value="Unassembled WGS sequence"/>
</dbReference>
<reference evidence="3" key="1">
    <citation type="journal article" date="2014" name="Int. J. Syst. Evol. Microbiol.">
        <title>Complete genome sequence of Corynebacterium casei LMG S-19264T (=DSM 44701T), isolated from a smear-ripened cheese.</title>
        <authorList>
            <consortium name="US DOE Joint Genome Institute (JGI-PGF)"/>
            <person name="Walter F."/>
            <person name="Albersmeier A."/>
            <person name="Kalinowski J."/>
            <person name="Ruckert C."/>
        </authorList>
    </citation>
    <scope>NUCLEOTIDE SEQUENCE</scope>
    <source>
        <strain evidence="3">CGMCC 1.15725</strain>
    </source>
</reference>
<evidence type="ECO:0000259" key="2">
    <source>
        <dbReference type="Pfam" id="PF07883"/>
    </source>
</evidence>
<dbReference type="Gene3D" id="2.60.120.10">
    <property type="entry name" value="Jelly Rolls"/>
    <property type="match status" value="1"/>
</dbReference>
<dbReference type="CDD" id="cd02224">
    <property type="entry name" value="cupin_SPO2919-like"/>
    <property type="match status" value="1"/>
</dbReference>
<proteinExistence type="predicted"/>
<dbReference type="EMBL" id="BMJQ01000005">
    <property type="protein sequence ID" value="GGF16096.1"/>
    <property type="molecule type" value="Genomic_DNA"/>
</dbReference>
<dbReference type="GO" id="GO:0046872">
    <property type="term" value="F:metal ion binding"/>
    <property type="evidence" value="ECO:0007669"/>
    <property type="project" value="UniProtKB-KW"/>
</dbReference>
<keyword evidence="4" id="KW-1185">Reference proteome</keyword>
<keyword evidence="1" id="KW-0479">Metal-binding</keyword>
<name>A0A8J2YTD0_9PROT</name>
<feature type="domain" description="Cupin type-2" evidence="2">
    <location>
        <begin position="46"/>
        <end position="117"/>
    </location>
</feature>
<dbReference type="InterPro" id="IPR013096">
    <property type="entry name" value="Cupin_2"/>
</dbReference>
<reference evidence="3" key="2">
    <citation type="submission" date="2020-09" db="EMBL/GenBank/DDBJ databases">
        <authorList>
            <person name="Sun Q."/>
            <person name="Zhou Y."/>
        </authorList>
    </citation>
    <scope>NUCLEOTIDE SEQUENCE</scope>
    <source>
        <strain evidence="3">CGMCC 1.15725</strain>
    </source>
</reference>